<feature type="region of interest" description="Disordered" evidence="1">
    <location>
        <begin position="50"/>
        <end position="147"/>
    </location>
</feature>
<gene>
    <name evidence="3" type="ORF">PEVE_00010805</name>
</gene>
<evidence type="ECO:0000256" key="2">
    <source>
        <dbReference type="SAM" id="SignalP"/>
    </source>
</evidence>
<comment type="caution">
    <text evidence="3">The sequence shown here is derived from an EMBL/GenBank/DDBJ whole genome shotgun (WGS) entry which is preliminary data.</text>
</comment>
<protein>
    <submittedName>
        <fullName evidence="3">Uncharacterized protein</fullName>
    </submittedName>
</protein>
<sequence>MIVQYFAVLLILCFSGGSLETTISPQQQNTANLKDLCEKSILGHGFPGILGSNGMPGMPSIPGPQGPQGRKGAKGQICDKGSQGMPGPRGDRGREGPPGKSRPHGIKDETGLVGMKGERGIWDRKECRVQEETEGAKGLLGRADPME</sequence>
<feature type="compositionally biased region" description="Basic and acidic residues" evidence="1">
    <location>
        <begin position="105"/>
        <end position="135"/>
    </location>
</feature>
<feature type="signal peptide" evidence="2">
    <location>
        <begin position="1"/>
        <end position="20"/>
    </location>
</feature>
<organism evidence="3 4">
    <name type="scientific">Porites evermanni</name>
    <dbReference type="NCBI Taxonomy" id="104178"/>
    <lineage>
        <taxon>Eukaryota</taxon>
        <taxon>Metazoa</taxon>
        <taxon>Cnidaria</taxon>
        <taxon>Anthozoa</taxon>
        <taxon>Hexacorallia</taxon>
        <taxon>Scleractinia</taxon>
        <taxon>Fungiina</taxon>
        <taxon>Poritidae</taxon>
        <taxon>Porites</taxon>
    </lineage>
</organism>
<dbReference type="Proteomes" id="UP001159427">
    <property type="component" value="Unassembled WGS sequence"/>
</dbReference>
<dbReference type="EMBL" id="CALNXI010001773">
    <property type="protein sequence ID" value="CAH3176751.1"/>
    <property type="molecule type" value="Genomic_DNA"/>
</dbReference>
<evidence type="ECO:0000313" key="4">
    <source>
        <dbReference type="Proteomes" id="UP001159427"/>
    </source>
</evidence>
<accession>A0ABN8RH36</accession>
<reference evidence="3 4" key="1">
    <citation type="submission" date="2022-05" db="EMBL/GenBank/DDBJ databases">
        <authorList>
            <consortium name="Genoscope - CEA"/>
            <person name="William W."/>
        </authorList>
    </citation>
    <scope>NUCLEOTIDE SEQUENCE [LARGE SCALE GENOMIC DNA]</scope>
</reference>
<keyword evidence="4" id="KW-1185">Reference proteome</keyword>
<keyword evidence="2" id="KW-0732">Signal</keyword>
<proteinExistence type="predicted"/>
<name>A0ABN8RH36_9CNID</name>
<feature type="chain" id="PRO_5045901523" evidence="2">
    <location>
        <begin position="21"/>
        <end position="147"/>
    </location>
</feature>
<evidence type="ECO:0000313" key="3">
    <source>
        <dbReference type="EMBL" id="CAH3176751.1"/>
    </source>
</evidence>
<evidence type="ECO:0000256" key="1">
    <source>
        <dbReference type="SAM" id="MobiDB-lite"/>
    </source>
</evidence>